<organism evidence="1 2">
    <name type="scientific">Chondrus crispus</name>
    <name type="common">Carrageen Irish moss</name>
    <name type="synonym">Polymorpha crispa</name>
    <dbReference type="NCBI Taxonomy" id="2769"/>
    <lineage>
        <taxon>Eukaryota</taxon>
        <taxon>Rhodophyta</taxon>
        <taxon>Florideophyceae</taxon>
        <taxon>Rhodymeniophycidae</taxon>
        <taxon>Gigartinales</taxon>
        <taxon>Gigartinaceae</taxon>
        <taxon>Chondrus</taxon>
    </lineage>
</organism>
<dbReference type="GeneID" id="17318457"/>
<protein>
    <submittedName>
        <fullName evidence="1">Uncharacterized protein</fullName>
    </submittedName>
</protein>
<dbReference type="EMBL" id="HG002183">
    <property type="protein sequence ID" value="CDF40444.1"/>
    <property type="molecule type" value="Genomic_DNA"/>
</dbReference>
<reference evidence="2" key="1">
    <citation type="journal article" date="2013" name="Proc. Natl. Acad. Sci. U.S.A.">
        <title>Genome structure and metabolic features in the red seaweed Chondrus crispus shed light on evolution of the Archaeplastida.</title>
        <authorList>
            <person name="Collen J."/>
            <person name="Porcel B."/>
            <person name="Carre W."/>
            <person name="Ball S.G."/>
            <person name="Chaparro C."/>
            <person name="Tonon T."/>
            <person name="Barbeyron T."/>
            <person name="Michel G."/>
            <person name="Noel B."/>
            <person name="Valentin K."/>
            <person name="Elias M."/>
            <person name="Artiguenave F."/>
            <person name="Arun A."/>
            <person name="Aury J.M."/>
            <person name="Barbosa-Neto J.F."/>
            <person name="Bothwell J.H."/>
            <person name="Bouget F.Y."/>
            <person name="Brillet L."/>
            <person name="Cabello-Hurtado F."/>
            <person name="Capella-Gutierrez S."/>
            <person name="Charrier B."/>
            <person name="Cladiere L."/>
            <person name="Cock J.M."/>
            <person name="Coelho S.M."/>
            <person name="Colleoni C."/>
            <person name="Czjzek M."/>
            <person name="Da Silva C."/>
            <person name="Delage L."/>
            <person name="Denoeud F."/>
            <person name="Deschamps P."/>
            <person name="Dittami S.M."/>
            <person name="Gabaldon T."/>
            <person name="Gachon C.M."/>
            <person name="Groisillier A."/>
            <person name="Herve C."/>
            <person name="Jabbari K."/>
            <person name="Katinka M."/>
            <person name="Kloareg B."/>
            <person name="Kowalczyk N."/>
            <person name="Labadie K."/>
            <person name="Leblanc C."/>
            <person name="Lopez P.J."/>
            <person name="McLachlan D.H."/>
            <person name="Meslet-Cladiere L."/>
            <person name="Moustafa A."/>
            <person name="Nehr Z."/>
            <person name="Nyvall Collen P."/>
            <person name="Panaud O."/>
            <person name="Partensky F."/>
            <person name="Poulain J."/>
            <person name="Rensing S.A."/>
            <person name="Rousvoal S."/>
            <person name="Samson G."/>
            <person name="Symeonidi A."/>
            <person name="Weissenbach J."/>
            <person name="Zambounis A."/>
            <person name="Wincker P."/>
            <person name="Boyen C."/>
        </authorList>
    </citation>
    <scope>NUCLEOTIDE SEQUENCE [LARGE SCALE GENOMIC DNA]</scope>
    <source>
        <strain evidence="2">cv. Stackhouse</strain>
    </source>
</reference>
<name>R7QQP4_CHOCR</name>
<dbReference type="AlphaFoldDB" id="R7QQP4"/>
<evidence type="ECO:0000313" key="2">
    <source>
        <dbReference type="Proteomes" id="UP000012073"/>
    </source>
</evidence>
<evidence type="ECO:0000313" key="1">
    <source>
        <dbReference type="EMBL" id="CDF40444.1"/>
    </source>
</evidence>
<sequence length="81" mass="9359">MIKDHFLHAVMRYAVQYHVHAGIAAPQPVPDERTVIENMQKPNMQLARIHCICIYLRPWFPTEHTQGSHVFMKPDALPAVD</sequence>
<dbReference type="Gramene" id="CDF40444">
    <property type="protein sequence ID" value="CDF40444"/>
    <property type="gene ID" value="CHC_T00000734001"/>
</dbReference>
<gene>
    <name evidence="1" type="ORF">CHC_T00000734001</name>
</gene>
<dbReference type="KEGG" id="ccp:CHC_T00000734001"/>
<proteinExistence type="predicted"/>
<dbReference type="Proteomes" id="UP000012073">
    <property type="component" value="Unassembled WGS sequence"/>
</dbReference>
<accession>R7QQP4</accession>
<dbReference type="RefSeq" id="XP_005710738.1">
    <property type="nucleotide sequence ID" value="XM_005710681.1"/>
</dbReference>
<keyword evidence="2" id="KW-1185">Reference proteome</keyword>